<dbReference type="SUPFAM" id="SSF53474">
    <property type="entry name" value="alpha/beta-Hydrolases"/>
    <property type="match status" value="1"/>
</dbReference>
<evidence type="ECO:0000256" key="3">
    <source>
        <dbReference type="ARBA" id="ARBA00022525"/>
    </source>
</evidence>
<dbReference type="Proteomes" id="UP000199347">
    <property type="component" value="Unassembled WGS sequence"/>
</dbReference>
<evidence type="ECO:0000313" key="8">
    <source>
        <dbReference type="EMBL" id="SCZ25507.1"/>
    </source>
</evidence>
<dbReference type="SUPFAM" id="SSF51120">
    <property type="entry name" value="beta-Roll"/>
    <property type="match status" value="2"/>
</dbReference>
<evidence type="ECO:0000256" key="6">
    <source>
        <dbReference type="ARBA" id="ARBA00023026"/>
    </source>
</evidence>
<organism evidence="8 9">
    <name type="scientific">Afifella marina DSM 2698</name>
    <dbReference type="NCBI Taxonomy" id="1120955"/>
    <lineage>
        <taxon>Bacteria</taxon>
        <taxon>Pseudomonadati</taxon>
        <taxon>Pseudomonadota</taxon>
        <taxon>Alphaproteobacteria</taxon>
        <taxon>Hyphomicrobiales</taxon>
        <taxon>Afifellaceae</taxon>
        <taxon>Afifella</taxon>
    </lineage>
</organism>
<keyword evidence="6" id="KW-0843">Virulence</keyword>
<dbReference type="Gene3D" id="2.150.10.10">
    <property type="entry name" value="Serralysin-like metalloprotease, C-terminal"/>
    <property type="match status" value="5"/>
</dbReference>
<dbReference type="AlphaFoldDB" id="A0A1G5MJV0"/>
<dbReference type="PRINTS" id="PR00313">
    <property type="entry name" value="CABNDNGRPT"/>
</dbReference>
<dbReference type="GO" id="GO:0090729">
    <property type="term" value="F:toxin activity"/>
    <property type="evidence" value="ECO:0007669"/>
    <property type="project" value="UniProtKB-KW"/>
</dbReference>
<dbReference type="PRINTS" id="PR01488">
    <property type="entry name" value="RTXTOXINA"/>
</dbReference>
<dbReference type="STRING" id="1120955.SAMN03080610_00796"/>
<gene>
    <name evidence="8" type="ORF">SAMN03080610_00796</name>
</gene>
<dbReference type="PROSITE" id="PS00330">
    <property type="entry name" value="HEMOLYSIN_CALCIUM"/>
    <property type="match status" value="2"/>
</dbReference>
<reference evidence="8 9" key="1">
    <citation type="submission" date="2016-10" db="EMBL/GenBank/DDBJ databases">
        <authorList>
            <person name="de Groot N.N."/>
        </authorList>
    </citation>
    <scope>NUCLEOTIDE SEQUENCE [LARGE SCALE GENOMIC DNA]</scope>
    <source>
        <strain evidence="8 9">DSM 2698</strain>
    </source>
</reference>
<keyword evidence="9" id="KW-1185">Reference proteome</keyword>
<evidence type="ECO:0000313" key="9">
    <source>
        <dbReference type="Proteomes" id="UP000199347"/>
    </source>
</evidence>
<dbReference type="GO" id="GO:0005509">
    <property type="term" value="F:calcium ion binding"/>
    <property type="evidence" value="ECO:0007669"/>
    <property type="project" value="InterPro"/>
</dbReference>
<comment type="subcellular location">
    <subcellularLocation>
        <location evidence="1">Membrane</location>
    </subcellularLocation>
    <subcellularLocation>
        <location evidence="2">Secreted</location>
    </subcellularLocation>
</comment>
<sequence>MGPVWESGSENAVSSAVTSAETDLSQGAVDVLGDVVLLNRAIYGGADALPDEYLADYSAGRDPDDVGLRSDLNVYDRYDLYLAQFGFKTLSSSELGFEAGDIGASETSDGYDQNYTYAGDLYRNNYRVDEDGDESVFTPAGAVALAAIKENDAGNTLYLTFRGTDADGIFADGEAGTGIGQARYYEQLRAFIDQALEYVEDSANDVTKVVVSGHSLGGTVADLFTIYDGARFAAVDGVELEVVALAAAGVDPIALTLMSDYDTSIVDIDGVSVSFNTPDWYSQLDHSEDIVRNPGAYDAVEHLFQDPTQAPITAAAVATLGDQIHFEDNRVQFDAPLIDQYAISKSFDTNFLAEHYASFYELVEGEFALVAGVAPTLDYDRYITLNGTNERLEGVSDDNQVNGWNVPIDDEGNYASATDDIFIMGLDGSDTITTGSGDDFLTGGAGDDRLNAGAGDDVVMGDVPGSSGRDIIASGAGDDTVYGGGSDDDMNGGDGLDLVFGGSGDDTMTGGTGADTLYGGTGSDLVYGGTANDQLGGGDGDDTLWSGSGADALFGGSGADDIGGGSGVDLAFGGLGDDIVYGGDGADQIWLGAGADTGYGGAGNDVIGAREGNDRLDGGDGADTLYAGAGADTLIGGDGADLLYGGSGGDVFVFAAGSGADIVVDFHQDQGDTIDLEGQTATASENDDGDLVLALSGGGSVVFVGQTMETFDLDLYV</sequence>
<proteinExistence type="predicted"/>
<dbReference type="InterPro" id="IPR050557">
    <property type="entry name" value="RTX_toxin/Mannuronan_C5-epim"/>
</dbReference>
<dbReference type="RefSeq" id="WP_092809701.1">
    <property type="nucleotide sequence ID" value="NZ_FMVW01000001.1"/>
</dbReference>
<protein>
    <submittedName>
        <fullName evidence="8">Hemolysin-type calcium-binding repeat-containing protein</fullName>
    </submittedName>
</protein>
<keyword evidence="4" id="KW-0800">Toxin</keyword>
<keyword evidence="3" id="KW-0964">Secreted</keyword>
<evidence type="ECO:0000256" key="5">
    <source>
        <dbReference type="ARBA" id="ARBA00022737"/>
    </source>
</evidence>
<accession>A0A1G5MJV0</accession>
<dbReference type="Gene3D" id="3.40.50.1820">
    <property type="entry name" value="alpha/beta hydrolase"/>
    <property type="match status" value="1"/>
</dbReference>
<dbReference type="Pfam" id="PF00353">
    <property type="entry name" value="HemolysinCabind"/>
    <property type="match status" value="6"/>
</dbReference>
<name>A0A1G5MJV0_AFIMA</name>
<evidence type="ECO:0000256" key="4">
    <source>
        <dbReference type="ARBA" id="ARBA00022656"/>
    </source>
</evidence>
<evidence type="ECO:0000256" key="1">
    <source>
        <dbReference type="ARBA" id="ARBA00004370"/>
    </source>
</evidence>
<evidence type="ECO:0000256" key="2">
    <source>
        <dbReference type="ARBA" id="ARBA00004613"/>
    </source>
</evidence>
<dbReference type="GO" id="GO:0005576">
    <property type="term" value="C:extracellular region"/>
    <property type="evidence" value="ECO:0007669"/>
    <property type="project" value="UniProtKB-SubCell"/>
</dbReference>
<keyword evidence="7" id="KW-0472">Membrane</keyword>
<dbReference type="InterPro" id="IPR029058">
    <property type="entry name" value="AB_hydrolase_fold"/>
</dbReference>
<dbReference type="InterPro" id="IPR018511">
    <property type="entry name" value="Hemolysin-typ_Ca-bd_CS"/>
</dbReference>
<dbReference type="InterPro" id="IPR003995">
    <property type="entry name" value="RTX_toxin_determinant-A"/>
</dbReference>
<dbReference type="PANTHER" id="PTHR38340">
    <property type="entry name" value="S-LAYER PROTEIN"/>
    <property type="match status" value="1"/>
</dbReference>
<dbReference type="InterPro" id="IPR011049">
    <property type="entry name" value="Serralysin-like_metalloprot_C"/>
</dbReference>
<evidence type="ECO:0000256" key="7">
    <source>
        <dbReference type="ARBA" id="ARBA00023136"/>
    </source>
</evidence>
<dbReference type="PANTHER" id="PTHR38340:SF1">
    <property type="entry name" value="S-LAYER PROTEIN"/>
    <property type="match status" value="1"/>
</dbReference>
<dbReference type="InterPro" id="IPR001343">
    <property type="entry name" value="Hemolysn_Ca-bd"/>
</dbReference>
<dbReference type="EMBL" id="FMVW01000001">
    <property type="protein sequence ID" value="SCZ25507.1"/>
    <property type="molecule type" value="Genomic_DNA"/>
</dbReference>
<dbReference type="GO" id="GO:0016020">
    <property type="term" value="C:membrane"/>
    <property type="evidence" value="ECO:0007669"/>
    <property type="project" value="UniProtKB-SubCell"/>
</dbReference>
<keyword evidence="5" id="KW-0677">Repeat</keyword>